<dbReference type="Pfam" id="PF11213">
    <property type="entry name" value="DUF3006"/>
    <property type="match status" value="1"/>
</dbReference>
<evidence type="ECO:0000313" key="1">
    <source>
        <dbReference type="EMBL" id="KXZ40106.1"/>
    </source>
</evidence>
<dbReference type="EMBL" id="FRBG01000009">
    <property type="protein sequence ID" value="SHL01897.1"/>
    <property type="molecule type" value="Genomic_DNA"/>
</dbReference>
<name>A0A150FR89_CLOPD</name>
<dbReference type="Gene3D" id="6.20.120.50">
    <property type="match status" value="1"/>
</dbReference>
<dbReference type="Proteomes" id="UP000092605">
    <property type="component" value="Unassembled WGS sequence"/>
</dbReference>
<evidence type="ECO:0000313" key="2">
    <source>
        <dbReference type="EMBL" id="SHL01897.1"/>
    </source>
</evidence>
<dbReference type="Proteomes" id="UP000323392">
    <property type="component" value="Unassembled WGS sequence"/>
</dbReference>
<reference evidence="1 3" key="1">
    <citation type="submission" date="2016-02" db="EMBL/GenBank/DDBJ databases">
        <title>Draft genome sequence for Clostridium paradoxum JW-YL-7.</title>
        <authorList>
            <person name="Utturkar S.M."/>
            <person name="Lancaster A."/>
            <person name="Poole F.L."/>
            <person name="Adams M.W."/>
            <person name="Brown S.D."/>
        </authorList>
    </citation>
    <scope>NUCLEOTIDE SEQUENCE [LARGE SCALE GENOMIC DNA]</scope>
    <source>
        <strain evidence="1 3">JW-YL-7</strain>
    </source>
</reference>
<evidence type="ECO:0000313" key="3">
    <source>
        <dbReference type="Proteomes" id="UP000092605"/>
    </source>
</evidence>
<accession>A0A150FR89</accession>
<gene>
    <name evidence="1" type="ORF">JWYL7_1181</name>
    <name evidence="2" type="ORF">SAMN05661008_01311</name>
</gene>
<keyword evidence="4" id="KW-1185">Reference proteome</keyword>
<dbReference type="EMBL" id="LSFY01000001">
    <property type="protein sequence ID" value="KXZ40106.1"/>
    <property type="molecule type" value="Genomic_DNA"/>
</dbReference>
<evidence type="ECO:0000313" key="4">
    <source>
        <dbReference type="Proteomes" id="UP000323392"/>
    </source>
</evidence>
<dbReference type="AlphaFoldDB" id="A0A150FR89"/>
<proteinExistence type="predicted"/>
<evidence type="ECO:0008006" key="5">
    <source>
        <dbReference type="Google" id="ProtNLM"/>
    </source>
</evidence>
<comment type="caution">
    <text evidence="1">The sequence shown here is derived from an EMBL/GenBank/DDBJ whole genome shotgun (WGS) entry which is preliminary data.</text>
</comment>
<protein>
    <recommendedName>
        <fullName evidence="5">DUF3006 domain-containing protein</fullName>
    </recommendedName>
</protein>
<organism evidence="1 3">
    <name type="scientific">Alkalithermobacter thermoalcaliphilus JW-YL-7 = DSM 7308</name>
    <dbReference type="NCBI Taxonomy" id="1121328"/>
    <lineage>
        <taxon>Bacteria</taxon>
        <taxon>Bacillati</taxon>
        <taxon>Bacillota</taxon>
        <taxon>Clostridia</taxon>
        <taxon>Peptostreptococcales</taxon>
        <taxon>Tepidibacteraceae</taxon>
        <taxon>Alkalithermobacter</taxon>
    </lineage>
</organism>
<dbReference type="STRING" id="1121328.JWYL7_1181"/>
<reference evidence="2 4" key="2">
    <citation type="submission" date="2016-11" db="EMBL/GenBank/DDBJ databases">
        <authorList>
            <person name="Varghese N."/>
            <person name="Submissions S."/>
        </authorList>
    </citation>
    <scope>NUCLEOTIDE SEQUENCE [LARGE SCALE GENOMIC DNA]</scope>
    <source>
        <strain evidence="2 4">DSM 7308</strain>
    </source>
</reference>
<dbReference type="PATRIC" id="fig|1121328.3.peg.1190"/>
<dbReference type="InterPro" id="IPR021377">
    <property type="entry name" value="DUF3006"/>
</dbReference>
<sequence length="93" mass="10806">MEKQYGQIKTLDLIIITKVGDIMKGIIDRFEGELAVIELENKTFMNIHKKLLPNDCKEGDVVVLSRDGTIEIDYNAYKKLREEIDNLMDELFE</sequence>